<proteinExistence type="predicted"/>
<accession>X1KPF4</accession>
<protein>
    <submittedName>
        <fullName evidence="1">Uncharacterized protein</fullName>
    </submittedName>
</protein>
<reference evidence="1" key="1">
    <citation type="journal article" date="2014" name="Front. Microbiol.">
        <title>High frequency of phylogenetically diverse reductive dehalogenase-homologous genes in deep subseafloor sedimentary metagenomes.</title>
        <authorList>
            <person name="Kawai M."/>
            <person name="Futagami T."/>
            <person name="Toyoda A."/>
            <person name="Takaki Y."/>
            <person name="Nishi S."/>
            <person name="Hori S."/>
            <person name="Arai W."/>
            <person name="Tsubouchi T."/>
            <person name="Morono Y."/>
            <person name="Uchiyama I."/>
            <person name="Ito T."/>
            <person name="Fujiyama A."/>
            <person name="Inagaki F."/>
            <person name="Takami H."/>
        </authorList>
    </citation>
    <scope>NUCLEOTIDE SEQUENCE</scope>
    <source>
        <strain evidence="1">Expedition CK06-06</strain>
    </source>
</reference>
<comment type="caution">
    <text evidence="1">The sequence shown here is derived from an EMBL/GenBank/DDBJ whole genome shotgun (WGS) entry which is preliminary data.</text>
</comment>
<evidence type="ECO:0000313" key="1">
    <source>
        <dbReference type="EMBL" id="GAH95495.1"/>
    </source>
</evidence>
<sequence>MFYSFDLPIPAKKPASDPTELEVNLTWGVITEVEIRFPPRCVGLAHVKILERRHQLWPTNLDEWFYGNDETIKWDEYHELFEMPALFTLLGYNDDDTFPHTPIVRFEILHPLAAMARYGGVP</sequence>
<feature type="non-terminal residue" evidence="1">
    <location>
        <position position="122"/>
    </location>
</feature>
<name>X1KPF4_9ZZZZ</name>
<dbReference type="AlphaFoldDB" id="X1KPF4"/>
<dbReference type="EMBL" id="BARV01002731">
    <property type="protein sequence ID" value="GAH95495.1"/>
    <property type="molecule type" value="Genomic_DNA"/>
</dbReference>
<organism evidence="1">
    <name type="scientific">marine sediment metagenome</name>
    <dbReference type="NCBI Taxonomy" id="412755"/>
    <lineage>
        <taxon>unclassified sequences</taxon>
        <taxon>metagenomes</taxon>
        <taxon>ecological metagenomes</taxon>
    </lineage>
</organism>
<gene>
    <name evidence="1" type="ORF">S06H3_06893</name>
</gene>